<proteinExistence type="predicted"/>
<evidence type="ECO:0000313" key="3">
    <source>
        <dbReference type="Proteomes" id="UP000278746"/>
    </source>
</evidence>
<reference evidence="2 3" key="1">
    <citation type="submission" date="2018-10" db="EMBL/GenBank/DDBJ databases">
        <title>Bacillus Keqinensis sp. nov., a moderately halophilic bacterium isolated from a saline-alkaline lake.</title>
        <authorList>
            <person name="Wang H."/>
        </authorList>
    </citation>
    <scope>NUCLEOTIDE SEQUENCE [LARGE SCALE GENOMIC DNA]</scope>
    <source>
        <strain evidence="2 3">KQ-3</strain>
    </source>
</reference>
<evidence type="ECO:0000313" key="2">
    <source>
        <dbReference type="EMBL" id="RNA70127.1"/>
    </source>
</evidence>
<dbReference type="RefSeq" id="WP_122897637.1">
    <property type="nucleotide sequence ID" value="NZ_RHIB01000001.1"/>
</dbReference>
<dbReference type="EMBL" id="RHIB01000001">
    <property type="protein sequence ID" value="RNA70127.1"/>
    <property type="molecule type" value="Genomic_DNA"/>
</dbReference>
<keyword evidence="3" id="KW-1185">Reference proteome</keyword>
<sequence>MKRSTILFFILFCNVFYVMNFVYNIVLNRLFHVGAGSVSSMISLFVLFLVVVPLALVTAKKLTEFFIPNSEV</sequence>
<keyword evidence="1" id="KW-0812">Transmembrane</keyword>
<name>A0A3M7TWY4_9BACI</name>
<accession>A0A3M7TWY4</accession>
<keyword evidence="1" id="KW-1133">Transmembrane helix</keyword>
<dbReference type="Proteomes" id="UP000278746">
    <property type="component" value="Unassembled WGS sequence"/>
</dbReference>
<keyword evidence="1" id="KW-0472">Membrane</keyword>
<gene>
    <name evidence="2" type="ORF">EBO34_09420</name>
</gene>
<feature type="transmembrane region" description="Helical" evidence="1">
    <location>
        <begin position="7"/>
        <end position="26"/>
    </location>
</feature>
<dbReference type="AlphaFoldDB" id="A0A3M7TWY4"/>
<feature type="transmembrane region" description="Helical" evidence="1">
    <location>
        <begin position="38"/>
        <end position="57"/>
    </location>
</feature>
<organism evidence="2 3">
    <name type="scientific">Alteribacter keqinensis</name>
    <dbReference type="NCBI Taxonomy" id="2483800"/>
    <lineage>
        <taxon>Bacteria</taxon>
        <taxon>Bacillati</taxon>
        <taxon>Bacillota</taxon>
        <taxon>Bacilli</taxon>
        <taxon>Bacillales</taxon>
        <taxon>Bacillaceae</taxon>
        <taxon>Alteribacter</taxon>
    </lineage>
</organism>
<evidence type="ECO:0000256" key="1">
    <source>
        <dbReference type="SAM" id="Phobius"/>
    </source>
</evidence>
<protein>
    <submittedName>
        <fullName evidence="2">Uncharacterized protein</fullName>
    </submittedName>
</protein>
<comment type="caution">
    <text evidence="2">The sequence shown here is derived from an EMBL/GenBank/DDBJ whole genome shotgun (WGS) entry which is preliminary data.</text>
</comment>